<organism evidence="1 2">
    <name type="scientific">Nocardia asteroides NBRC 15531</name>
    <dbReference type="NCBI Taxonomy" id="1110697"/>
    <lineage>
        <taxon>Bacteria</taxon>
        <taxon>Bacillati</taxon>
        <taxon>Actinomycetota</taxon>
        <taxon>Actinomycetes</taxon>
        <taxon>Mycobacteriales</taxon>
        <taxon>Nocardiaceae</taxon>
        <taxon>Nocardia</taxon>
    </lineage>
</organism>
<gene>
    <name evidence="1" type="ORF">NCAST_11_01020</name>
</gene>
<sequence>MSDQGSWEALVVGLCDLAVKYDADTFLYEEVVVLSARVIQPDGQSRGSIRVTRFDDEAARIETGWCFNIVVDYVSVDRDRPVPALGLVEAICSGNAEEHCLIDDDGHWVGIVRSAWSSEGHRWESGNLDRPERRATRRFPSWIDPD</sequence>
<evidence type="ECO:0000313" key="1">
    <source>
        <dbReference type="EMBL" id="GAD82604.1"/>
    </source>
</evidence>
<dbReference type="Proteomes" id="UP000017048">
    <property type="component" value="Unassembled WGS sequence"/>
</dbReference>
<evidence type="ECO:0000313" key="2">
    <source>
        <dbReference type="Proteomes" id="UP000017048"/>
    </source>
</evidence>
<keyword evidence="2" id="KW-1185">Reference proteome</keyword>
<dbReference type="OrthoDB" id="4540580at2"/>
<name>U5EBR9_NOCAS</name>
<proteinExistence type="predicted"/>
<reference evidence="1 2" key="1">
    <citation type="journal article" date="2014" name="BMC Genomics">
        <title>Genome based analysis of type-I polyketide synthase and nonribosomal peptide synthetase gene clusters in seven strains of five representative Nocardia species.</title>
        <authorList>
            <person name="Komaki H."/>
            <person name="Ichikawa N."/>
            <person name="Hosoyama A."/>
            <person name="Takahashi-Nakaguchi A."/>
            <person name="Matsuzawa T."/>
            <person name="Suzuki K."/>
            <person name="Fujita N."/>
            <person name="Gonoi T."/>
        </authorList>
    </citation>
    <scope>NUCLEOTIDE SEQUENCE [LARGE SCALE GENOMIC DNA]</scope>
    <source>
        <strain evidence="1 2">NBRC 15531</strain>
    </source>
</reference>
<accession>U5EBR9</accession>
<dbReference type="eggNOG" id="ENOG5031VWW">
    <property type="taxonomic scope" value="Bacteria"/>
</dbReference>
<protein>
    <submittedName>
        <fullName evidence="1">Uncharacterized protein</fullName>
    </submittedName>
</protein>
<dbReference type="RefSeq" id="WP_022565784.1">
    <property type="nucleotide sequence ID" value="NZ_BAFO02000011.1"/>
</dbReference>
<dbReference type="AlphaFoldDB" id="U5EBR9"/>
<dbReference type="EMBL" id="BAFO02000011">
    <property type="protein sequence ID" value="GAD82604.1"/>
    <property type="molecule type" value="Genomic_DNA"/>
</dbReference>
<dbReference type="GeneID" id="91515096"/>
<comment type="caution">
    <text evidence="1">The sequence shown here is derived from an EMBL/GenBank/DDBJ whole genome shotgun (WGS) entry which is preliminary data.</text>
</comment>